<accession>A0AAV9E118</accession>
<sequence>MVATTSETTIVVVPWALLNGTSCNGSIAEFYGEEERLLIIGESSENGLQRHLLAHISEDALKKDRPVYSVPRGQSYTRPCEAYYQCRK</sequence>
<protein>
    <submittedName>
        <fullName evidence="1">Uncharacterized protein</fullName>
    </submittedName>
</protein>
<evidence type="ECO:0000313" key="1">
    <source>
        <dbReference type="EMBL" id="KAK1307099.1"/>
    </source>
</evidence>
<reference evidence="1" key="2">
    <citation type="submission" date="2023-06" db="EMBL/GenBank/DDBJ databases">
        <authorList>
            <person name="Ma L."/>
            <person name="Liu K.-W."/>
            <person name="Li Z."/>
            <person name="Hsiao Y.-Y."/>
            <person name="Qi Y."/>
            <person name="Fu T."/>
            <person name="Tang G."/>
            <person name="Zhang D."/>
            <person name="Sun W.-H."/>
            <person name="Liu D.-K."/>
            <person name="Li Y."/>
            <person name="Chen G.-Z."/>
            <person name="Liu X.-D."/>
            <person name="Liao X.-Y."/>
            <person name="Jiang Y.-T."/>
            <person name="Yu X."/>
            <person name="Hao Y."/>
            <person name="Huang J."/>
            <person name="Zhao X.-W."/>
            <person name="Ke S."/>
            <person name="Chen Y.-Y."/>
            <person name="Wu W.-L."/>
            <person name="Hsu J.-L."/>
            <person name="Lin Y.-F."/>
            <person name="Huang M.-D."/>
            <person name="Li C.-Y."/>
            <person name="Huang L."/>
            <person name="Wang Z.-W."/>
            <person name="Zhao X."/>
            <person name="Zhong W.-Y."/>
            <person name="Peng D.-H."/>
            <person name="Ahmad S."/>
            <person name="Lan S."/>
            <person name="Zhang J.-S."/>
            <person name="Tsai W.-C."/>
            <person name="Van De Peer Y."/>
            <person name="Liu Z.-J."/>
        </authorList>
    </citation>
    <scope>NUCLEOTIDE SEQUENCE</scope>
    <source>
        <strain evidence="1">CP</strain>
        <tissue evidence="1">Leaves</tissue>
    </source>
</reference>
<gene>
    <name evidence="1" type="ORF">QJS10_CPA10g02006</name>
</gene>
<organism evidence="1 2">
    <name type="scientific">Acorus calamus</name>
    <name type="common">Sweet flag</name>
    <dbReference type="NCBI Taxonomy" id="4465"/>
    <lineage>
        <taxon>Eukaryota</taxon>
        <taxon>Viridiplantae</taxon>
        <taxon>Streptophyta</taxon>
        <taxon>Embryophyta</taxon>
        <taxon>Tracheophyta</taxon>
        <taxon>Spermatophyta</taxon>
        <taxon>Magnoliopsida</taxon>
        <taxon>Liliopsida</taxon>
        <taxon>Acoraceae</taxon>
        <taxon>Acorus</taxon>
    </lineage>
</organism>
<keyword evidence="2" id="KW-1185">Reference proteome</keyword>
<dbReference type="Proteomes" id="UP001180020">
    <property type="component" value="Unassembled WGS sequence"/>
</dbReference>
<proteinExistence type="predicted"/>
<comment type="caution">
    <text evidence="1">The sequence shown here is derived from an EMBL/GenBank/DDBJ whole genome shotgun (WGS) entry which is preliminary data.</text>
</comment>
<name>A0AAV9E118_ACOCL</name>
<reference evidence="1" key="1">
    <citation type="journal article" date="2023" name="Nat. Commun.">
        <title>Diploid and tetraploid genomes of Acorus and the evolution of monocots.</title>
        <authorList>
            <person name="Ma L."/>
            <person name="Liu K.W."/>
            <person name="Li Z."/>
            <person name="Hsiao Y.Y."/>
            <person name="Qi Y."/>
            <person name="Fu T."/>
            <person name="Tang G.D."/>
            <person name="Zhang D."/>
            <person name="Sun W.H."/>
            <person name="Liu D.K."/>
            <person name="Li Y."/>
            <person name="Chen G.Z."/>
            <person name="Liu X.D."/>
            <person name="Liao X.Y."/>
            <person name="Jiang Y.T."/>
            <person name="Yu X."/>
            <person name="Hao Y."/>
            <person name="Huang J."/>
            <person name="Zhao X.W."/>
            <person name="Ke S."/>
            <person name="Chen Y.Y."/>
            <person name="Wu W.L."/>
            <person name="Hsu J.L."/>
            <person name="Lin Y.F."/>
            <person name="Huang M.D."/>
            <person name="Li C.Y."/>
            <person name="Huang L."/>
            <person name="Wang Z.W."/>
            <person name="Zhao X."/>
            <person name="Zhong W.Y."/>
            <person name="Peng D.H."/>
            <person name="Ahmad S."/>
            <person name="Lan S."/>
            <person name="Zhang J.S."/>
            <person name="Tsai W.C."/>
            <person name="Van de Peer Y."/>
            <person name="Liu Z.J."/>
        </authorList>
    </citation>
    <scope>NUCLEOTIDE SEQUENCE</scope>
    <source>
        <strain evidence="1">CP</strain>
    </source>
</reference>
<dbReference type="AlphaFoldDB" id="A0AAV9E118"/>
<evidence type="ECO:0000313" key="2">
    <source>
        <dbReference type="Proteomes" id="UP001180020"/>
    </source>
</evidence>
<dbReference type="EMBL" id="JAUJYO010000010">
    <property type="protein sequence ID" value="KAK1307099.1"/>
    <property type="molecule type" value="Genomic_DNA"/>
</dbReference>